<name>A0A2T2YAK3_9BACT</name>
<dbReference type="Pfam" id="PF20243">
    <property type="entry name" value="MbnP"/>
    <property type="match status" value="1"/>
</dbReference>
<comment type="caution">
    <text evidence="2">The sequence shown here is derived from an EMBL/GenBank/DDBJ whole genome shotgun (WGS) entry which is preliminary data.</text>
</comment>
<proteinExistence type="predicted"/>
<dbReference type="InterPro" id="IPR046863">
    <property type="entry name" value="MbnP-like_dom"/>
</dbReference>
<accession>A0A2T2YAK3</accession>
<dbReference type="EMBL" id="PYFT01000001">
    <property type="protein sequence ID" value="PSR52561.1"/>
    <property type="molecule type" value="Genomic_DNA"/>
</dbReference>
<sequence length="255" mass="27805">MQNLLSKYTASVALAFISLCTPSCKEDPDTTPALPGQVTLEFDNVVGDAALSLDDQEYTNANGDKFKVSMFKYYISNLIFKKADGTEYKQPESYYLIDESTPNSKLVTIKDIPAGEYTGLTFTIGVDSVRNVSGAQTGALDTANGMFWTWKSGYVFVKLEGTSPQSQNGGLVFHIGGFQKPNNTIRTVSPSLNGNKLLVEGGKNPEVHMKVNVLKMFQGVNTIKFAELATTMGGENSVKVADNYVNMFTVDHIHP</sequence>
<evidence type="ECO:0000259" key="1">
    <source>
        <dbReference type="Pfam" id="PF20243"/>
    </source>
</evidence>
<dbReference type="OrthoDB" id="1422031at2"/>
<feature type="domain" description="Copper-binding protein MbnP-like" evidence="1">
    <location>
        <begin position="36"/>
        <end position="229"/>
    </location>
</feature>
<keyword evidence="3" id="KW-1185">Reference proteome</keyword>
<reference evidence="2 3" key="1">
    <citation type="submission" date="2018-03" db="EMBL/GenBank/DDBJ databases">
        <title>Adhaeribacter sp. HMF7605 Genome sequencing and assembly.</title>
        <authorList>
            <person name="Kang H."/>
            <person name="Kang J."/>
            <person name="Cha I."/>
            <person name="Kim H."/>
            <person name="Joh K."/>
        </authorList>
    </citation>
    <scope>NUCLEOTIDE SEQUENCE [LARGE SCALE GENOMIC DNA]</scope>
    <source>
        <strain evidence="2 3">HMF7605</strain>
    </source>
</reference>
<dbReference type="Proteomes" id="UP000240357">
    <property type="component" value="Unassembled WGS sequence"/>
</dbReference>
<evidence type="ECO:0000313" key="2">
    <source>
        <dbReference type="EMBL" id="PSR52561.1"/>
    </source>
</evidence>
<evidence type="ECO:0000313" key="3">
    <source>
        <dbReference type="Proteomes" id="UP000240357"/>
    </source>
</evidence>
<protein>
    <recommendedName>
        <fullName evidence="1">Copper-binding protein MbnP-like domain-containing protein</fullName>
    </recommendedName>
</protein>
<dbReference type="RefSeq" id="WP_106926305.1">
    <property type="nucleotide sequence ID" value="NZ_PYFT01000001.1"/>
</dbReference>
<gene>
    <name evidence="2" type="ORF">AHMF7605_02975</name>
</gene>
<dbReference type="AlphaFoldDB" id="A0A2T2YAK3"/>
<organism evidence="2 3">
    <name type="scientific">Adhaeribacter arboris</name>
    <dbReference type="NCBI Taxonomy" id="2072846"/>
    <lineage>
        <taxon>Bacteria</taxon>
        <taxon>Pseudomonadati</taxon>
        <taxon>Bacteroidota</taxon>
        <taxon>Cytophagia</taxon>
        <taxon>Cytophagales</taxon>
        <taxon>Hymenobacteraceae</taxon>
        <taxon>Adhaeribacter</taxon>
    </lineage>
</organism>